<organism evidence="1 2">
    <name type="scientific">Corallococcus macrosporus DSM 14697</name>
    <dbReference type="NCBI Taxonomy" id="1189310"/>
    <lineage>
        <taxon>Bacteria</taxon>
        <taxon>Pseudomonadati</taxon>
        <taxon>Myxococcota</taxon>
        <taxon>Myxococcia</taxon>
        <taxon>Myxococcales</taxon>
        <taxon>Cystobacterineae</taxon>
        <taxon>Myxococcaceae</taxon>
        <taxon>Corallococcus</taxon>
    </lineage>
</organism>
<dbReference type="Proteomes" id="UP000217343">
    <property type="component" value="Chromosome"/>
</dbReference>
<name>A0A250JX13_9BACT</name>
<evidence type="ECO:0000313" key="2">
    <source>
        <dbReference type="Proteomes" id="UP000217343"/>
    </source>
</evidence>
<dbReference type="KEGG" id="mmas:MYMAC_004031"/>
<dbReference type="RefSeq" id="WP_013940723.1">
    <property type="nucleotide sequence ID" value="NZ_CP022203.1"/>
</dbReference>
<dbReference type="AlphaFoldDB" id="A0A250JX13"/>
<protein>
    <submittedName>
        <fullName evidence="1">Uncharacterized protein</fullName>
    </submittedName>
</protein>
<gene>
    <name evidence="1" type="ORF">MYMAC_004031</name>
</gene>
<accession>A0A250JX13</accession>
<sequence length="163" mass="17854">MPPRPPHDRHLPSSAISRFVDTARIEALLAPYLPAPQERAFVVRCVLGEGPAHHRGANYVLLSLLGLVLERVARGDREALDLGASQEVPMRLPPHLARRDDAPSYPLPLPTAPLEFLARKGTRDFDAMVDCLTDGPPQHALANVAMVTLLTELLARLPESPEE</sequence>
<keyword evidence="2" id="KW-1185">Reference proteome</keyword>
<proteinExistence type="predicted"/>
<reference evidence="1 2" key="1">
    <citation type="submission" date="2017-06" db="EMBL/GenBank/DDBJ databases">
        <title>Sequencing and comparative analysis of myxobacterial genomes.</title>
        <authorList>
            <person name="Rupp O."/>
            <person name="Goesmann A."/>
            <person name="Sogaard-Andersen L."/>
        </authorList>
    </citation>
    <scope>NUCLEOTIDE SEQUENCE [LARGE SCALE GENOMIC DNA]</scope>
    <source>
        <strain evidence="1 2">DSM 14697</strain>
    </source>
</reference>
<dbReference type="EMBL" id="CP022203">
    <property type="protein sequence ID" value="ATB48404.1"/>
    <property type="molecule type" value="Genomic_DNA"/>
</dbReference>
<evidence type="ECO:0000313" key="1">
    <source>
        <dbReference type="EMBL" id="ATB48404.1"/>
    </source>
</evidence>